<evidence type="ECO:0000256" key="2">
    <source>
        <dbReference type="ARBA" id="ARBA00023136"/>
    </source>
</evidence>
<evidence type="ECO:0000313" key="6">
    <source>
        <dbReference type="Proteomes" id="UP000274358"/>
    </source>
</evidence>
<dbReference type="Gene3D" id="3.55.50.30">
    <property type="match status" value="1"/>
</dbReference>
<dbReference type="InterPro" id="IPR011662">
    <property type="entry name" value="Secretin/TonB_short_N"/>
</dbReference>
<dbReference type="RefSeq" id="WP_126684803.1">
    <property type="nucleotide sequence ID" value="NZ_RYYV01000007.1"/>
</dbReference>
<evidence type="ECO:0000313" key="5">
    <source>
        <dbReference type="EMBL" id="RUL75244.1"/>
    </source>
</evidence>
<feature type="domain" description="Secretin/TonB short N-terminal" evidence="4">
    <location>
        <begin position="122"/>
        <end position="173"/>
    </location>
</feature>
<evidence type="ECO:0000256" key="1">
    <source>
        <dbReference type="ARBA" id="ARBA00022448"/>
    </source>
</evidence>
<dbReference type="SMART" id="SM00965">
    <property type="entry name" value="STN"/>
    <property type="match status" value="1"/>
</dbReference>
<keyword evidence="6" id="KW-1185">Reference proteome</keyword>
<dbReference type="AlphaFoldDB" id="A0A432M676"/>
<protein>
    <recommendedName>
        <fullName evidence="4">Secretin/TonB short N-terminal domain-containing protein</fullName>
    </recommendedName>
</protein>
<dbReference type="GO" id="GO:0019867">
    <property type="term" value="C:outer membrane"/>
    <property type="evidence" value="ECO:0007669"/>
    <property type="project" value="InterPro"/>
</dbReference>
<organism evidence="5 6">
    <name type="scientific">Dyella choica</name>
    <dbReference type="NCBI Taxonomy" id="1927959"/>
    <lineage>
        <taxon>Bacteria</taxon>
        <taxon>Pseudomonadati</taxon>
        <taxon>Pseudomonadota</taxon>
        <taxon>Gammaproteobacteria</taxon>
        <taxon>Lysobacterales</taxon>
        <taxon>Rhodanobacteraceae</taxon>
        <taxon>Dyella</taxon>
    </lineage>
</organism>
<proteinExistence type="predicted"/>
<gene>
    <name evidence="5" type="ORF">EKH80_10940</name>
</gene>
<accession>A0A432M676</accession>
<sequence length="299" mass="32227">MLDSRQQVRTCAELAALRKCRKHFLDIVLELVQGGHTTCVAFVSKGLEYFVVRRFADVVLCLTLCLASPAEAVSTLYQANIQTNSLGEPRTGAPQADDIIAFDMPPQSLLTALRTYSELTGQAVLVDNALAAGRHSPGIHGSYGKTEALQKLLAGTGLVASFSSDQAFTLKLSEVDVAVDGTARKGAQSLGMEENQAVIEHYAGKIQRPIEVALCQSEETRPGTYRLALQIWIAASGRIEKARLLSPVGSQRDDEVRKALNALELEPPPSGMPQPITLLLLPGRADRAWACAPALPYVH</sequence>
<comment type="caution">
    <text evidence="5">The sequence shown here is derived from an EMBL/GenBank/DDBJ whole genome shotgun (WGS) entry which is preliminary data.</text>
</comment>
<dbReference type="Pfam" id="PF07660">
    <property type="entry name" value="STN"/>
    <property type="match status" value="1"/>
</dbReference>
<dbReference type="SUPFAM" id="SSF74653">
    <property type="entry name" value="TolA/TonB C-terminal domain"/>
    <property type="match status" value="1"/>
</dbReference>
<keyword evidence="2" id="KW-0472">Membrane</keyword>
<evidence type="ECO:0000256" key="3">
    <source>
        <dbReference type="ARBA" id="ARBA00023237"/>
    </source>
</evidence>
<keyword evidence="3" id="KW-0998">Cell outer membrane</keyword>
<evidence type="ECO:0000259" key="4">
    <source>
        <dbReference type="SMART" id="SM00965"/>
    </source>
</evidence>
<reference evidence="5 6" key="1">
    <citation type="submission" date="2018-12" db="EMBL/GenBank/DDBJ databases">
        <title>Dyella dinghuensis sp. nov. DHOA06 and Dyella choica sp. nov. 4M-K27, isolated from forest soil.</title>
        <authorList>
            <person name="Qiu L.-H."/>
            <person name="Gao Z.-H."/>
        </authorList>
    </citation>
    <scope>NUCLEOTIDE SEQUENCE [LARGE SCALE GENOMIC DNA]</scope>
    <source>
        <strain evidence="5 6">4M-K27</strain>
    </source>
</reference>
<dbReference type="OrthoDB" id="5950650at2"/>
<name>A0A432M676_9GAMM</name>
<dbReference type="Proteomes" id="UP000274358">
    <property type="component" value="Unassembled WGS sequence"/>
</dbReference>
<keyword evidence="1" id="KW-0813">Transport</keyword>
<dbReference type="EMBL" id="RYYV01000007">
    <property type="protein sequence ID" value="RUL75244.1"/>
    <property type="molecule type" value="Genomic_DNA"/>
</dbReference>